<evidence type="ECO:0000313" key="1">
    <source>
        <dbReference type="EMBL" id="VAW69955.1"/>
    </source>
</evidence>
<dbReference type="AlphaFoldDB" id="A0A3B0XNA5"/>
<dbReference type="Pfam" id="PF11197">
    <property type="entry name" value="DUF2835"/>
    <property type="match status" value="1"/>
</dbReference>
<accession>A0A3B0XNA5</accession>
<gene>
    <name evidence="1" type="ORF">MNBD_GAMMA10-3116</name>
</gene>
<dbReference type="InterPro" id="IPR021363">
    <property type="entry name" value="DUF2835"/>
</dbReference>
<organism evidence="1">
    <name type="scientific">hydrothermal vent metagenome</name>
    <dbReference type="NCBI Taxonomy" id="652676"/>
    <lineage>
        <taxon>unclassified sequences</taxon>
        <taxon>metagenomes</taxon>
        <taxon>ecological metagenomes</taxon>
    </lineage>
</organism>
<sequence>MQKMRFSLSISTEQYQAYYQGAAKFVRVQTEDGRTLKFPASELQKYVSHEGIQGRFEIIFDDQHKLVRLDRL</sequence>
<name>A0A3B0XNA5_9ZZZZ</name>
<protein>
    <recommendedName>
        <fullName evidence="2">DUF2835 domain-containing protein</fullName>
    </recommendedName>
</protein>
<evidence type="ECO:0008006" key="2">
    <source>
        <dbReference type="Google" id="ProtNLM"/>
    </source>
</evidence>
<proteinExistence type="predicted"/>
<reference evidence="1" key="1">
    <citation type="submission" date="2018-06" db="EMBL/GenBank/DDBJ databases">
        <authorList>
            <person name="Zhirakovskaya E."/>
        </authorList>
    </citation>
    <scope>NUCLEOTIDE SEQUENCE</scope>
</reference>
<dbReference type="EMBL" id="UOFJ01000480">
    <property type="protein sequence ID" value="VAW69955.1"/>
    <property type="molecule type" value="Genomic_DNA"/>
</dbReference>